<dbReference type="AlphaFoldDB" id="A0A345Z2L0"/>
<proteinExistence type="predicted"/>
<sequence>MAKTPKKEINLSEVAPKKGIIQKLFNKHSERKTILSKIREHNVKNFLFYTNVDNIYLILENGIRLLSQKNLKKGEEYTVWTYLENDNSIGLEFDSSTRASFWKWALEAGLSVEEVGVIGINPAKLAENTIKDWSIDENSNIVYVYENIPVKTIEWIMVKDRKNLDKIKVIVESNDLDIAVYFGEKGNIKEVGKK</sequence>
<dbReference type="KEGG" id="salx:SALLE_v1c01630"/>
<organism evidence="1 2">
    <name type="scientific">Spiroplasma alleghenense</name>
    <dbReference type="NCBI Taxonomy" id="216931"/>
    <lineage>
        <taxon>Bacteria</taxon>
        <taxon>Bacillati</taxon>
        <taxon>Mycoplasmatota</taxon>
        <taxon>Mollicutes</taxon>
        <taxon>Entomoplasmatales</taxon>
        <taxon>Spiroplasmataceae</taxon>
        <taxon>Spiroplasma</taxon>
    </lineage>
</organism>
<evidence type="ECO:0000313" key="2">
    <source>
        <dbReference type="Proteomes" id="UP000254792"/>
    </source>
</evidence>
<reference evidence="1 2" key="1">
    <citation type="submission" date="2018-07" db="EMBL/GenBank/DDBJ databases">
        <title>Complete genome sequence of Spiroplasma alleghenense PLHS-1 (ATCC 51752).</title>
        <authorList>
            <person name="Chou L."/>
            <person name="Lee T.-Y."/>
            <person name="Tsai Y.-M."/>
            <person name="Kuo C.-H."/>
        </authorList>
    </citation>
    <scope>NUCLEOTIDE SEQUENCE [LARGE SCALE GENOMIC DNA]</scope>
    <source>
        <strain evidence="1 2">PLHS-1</strain>
    </source>
</reference>
<dbReference type="OrthoDB" id="390260at2"/>
<name>A0A345Z2L0_9MOLU</name>
<protein>
    <recommendedName>
        <fullName evidence="3">Acetyltransferase</fullName>
    </recommendedName>
</protein>
<dbReference type="RefSeq" id="WP_115557761.1">
    <property type="nucleotide sequence ID" value="NZ_CP031376.1"/>
</dbReference>
<evidence type="ECO:0008006" key="3">
    <source>
        <dbReference type="Google" id="ProtNLM"/>
    </source>
</evidence>
<keyword evidence="2" id="KW-1185">Reference proteome</keyword>
<gene>
    <name evidence="1" type="ORF">SALLE_v1c01630</name>
</gene>
<dbReference type="EMBL" id="CP031376">
    <property type="protein sequence ID" value="AXK50839.1"/>
    <property type="molecule type" value="Genomic_DNA"/>
</dbReference>
<evidence type="ECO:0000313" key="1">
    <source>
        <dbReference type="EMBL" id="AXK50839.1"/>
    </source>
</evidence>
<dbReference type="Proteomes" id="UP000254792">
    <property type="component" value="Chromosome"/>
</dbReference>
<accession>A0A345Z2L0</accession>